<evidence type="ECO:0000256" key="5">
    <source>
        <dbReference type="SAM" id="Phobius"/>
    </source>
</evidence>
<name>A0A1I2QVB9_9CORY</name>
<accession>A0A1I2QVB9</accession>
<dbReference type="PANTHER" id="PTHR31851">
    <property type="entry name" value="FE(2+)/MN(2+) TRANSPORTER PCL1"/>
    <property type="match status" value="1"/>
</dbReference>
<dbReference type="CDD" id="cd01044">
    <property type="entry name" value="Ferritin_CCC1_N"/>
    <property type="match status" value="1"/>
</dbReference>
<comment type="subcellular location">
    <subcellularLocation>
        <location evidence="1">Endomembrane system</location>
        <topology evidence="1">Multi-pass membrane protein</topology>
    </subcellularLocation>
</comment>
<evidence type="ECO:0000256" key="3">
    <source>
        <dbReference type="ARBA" id="ARBA00022989"/>
    </source>
</evidence>
<feature type="transmembrane region" description="Helical" evidence="5">
    <location>
        <begin position="294"/>
        <end position="315"/>
    </location>
</feature>
<keyword evidence="2 5" id="KW-0812">Transmembrane</keyword>
<dbReference type="GO" id="GO:0012505">
    <property type="term" value="C:endomembrane system"/>
    <property type="evidence" value="ECO:0007669"/>
    <property type="project" value="UniProtKB-SubCell"/>
</dbReference>
<organism evidence="6 7">
    <name type="scientific">Corynebacterium spheniscorum</name>
    <dbReference type="NCBI Taxonomy" id="185761"/>
    <lineage>
        <taxon>Bacteria</taxon>
        <taxon>Bacillati</taxon>
        <taxon>Actinomycetota</taxon>
        <taxon>Actinomycetes</taxon>
        <taxon>Mycobacteriales</taxon>
        <taxon>Corynebacteriaceae</taxon>
        <taxon>Corynebacterium</taxon>
    </lineage>
</organism>
<dbReference type="AlphaFoldDB" id="A0A1I2QVB9"/>
<dbReference type="EMBL" id="FOPJ01000002">
    <property type="protein sequence ID" value="SFG29561.1"/>
    <property type="molecule type" value="Genomic_DNA"/>
</dbReference>
<protein>
    <submittedName>
        <fullName evidence="6">Predicted Fe2+/Mn2+ transporter, VIT1/CCC1 family</fullName>
    </submittedName>
</protein>
<proteinExistence type="predicted"/>
<evidence type="ECO:0000313" key="7">
    <source>
        <dbReference type="Proteomes" id="UP000199065"/>
    </source>
</evidence>
<feature type="transmembrane region" description="Helical" evidence="5">
    <location>
        <begin position="144"/>
        <end position="166"/>
    </location>
</feature>
<evidence type="ECO:0000256" key="2">
    <source>
        <dbReference type="ARBA" id="ARBA00022692"/>
    </source>
</evidence>
<sequence length="379" mass="40509">MKVNPSSEPTRSQINRWRQYLANERAEAAVYWELARRATGEERAILMTLAEAESRHETYWRKKLGEHVGMPKQPDWSTRINGFLARRFGTVFVLALMQNAEQRSPYLDDEDASEQIAADERIHAEIIRGLAARGRESMSGSFRAAIFGANDGLVSNLALVVGIMGSGVSGNIILLTGISGLLSGALSMAAGEYISVKSQSELLEASTPNPGARQALPQLDVNANELALVYRARGMSEEVAERKARSVLAALQAEAHPMVLEAPIAEDEDAVVWPLEVEEVVAEAPVDGGEAWKAALSSFLCFGSGALIPVLPFLLPISSLTAGIVSVVLVSLALMITGGITGVLSGRSPWTRALRQLAIGLGAASVTYVLGMAFGVAIE</sequence>
<dbReference type="OrthoDB" id="9789677at2"/>
<dbReference type="Pfam" id="PF01988">
    <property type="entry name" value="VIT1"/>
    <property type="match status" value="1"/>
</dbReference>
<feature type="transmembrane region" description="Helical" evidence="5">
    <location>
        <begin position="357"/>
        <end position="378"/>
    </location>
</feature>
<dbReference type="RefSeq" id="WP_092284119.1">
    <property type="nucleotide sequence ID" value="NZ_FOPJ01000002.1"/>
</dbReference>
<dbReference type="GO" id="GO:0005384">
    <property type="term" value="F:manganese ion transmembrane transporter activity"/>
    <property type="evidence" value="ECO:0007669"/>
    <property type="project" value="InterPro"/>
</dbReference>
<dbReference type="InterPro" id="IPR008217">
    <property type="entry name" value="Ccc1_fam"/>
</dbReference>
<dbReference type="STRING" id="185761.SAMN05660282_00528"/>
<reference evidence="6 7" key="1">
    <citation type="submission" date="2016-10" db="EMBL/GenBank/DDBJ databases">
        <authorList>
            <person name="de Groot N.N."/>
        </authorList>
    </citation>
    <scope>NUCLEOTIDE SEQUENCE [LARGE SCALE GENOMIC DNA]</scope>
    <source>
        <strain>J11</strain>
        <strain evidence="7">PG 39</strain>
    </source>
</reference>
<dbReference type="CDD" id="cd02433">
    <property type="entry name" value="Nodulin-21_like_2"/>
    <property type="match status" value="1"/>
</dbReference>
<dbReference type="InterPro" id="IPR039376">
    <property type="entry name" value="Ferritin_CCC1_N"/>
</dbReference>
<dbReference type="GO" id="GO:0030026">
    <property type="term" value="P:intracellular manganese ion homeostasis"/>
    <property type="evidence" value="ECO:0007669"/>
    <property type="project" value="InterPro"/>
</dbReference>
<dbReference type="InterPro" id="IPR009078">
    <property type="entry name" value="Ferritin-like_SF"/>
</dbReference>
<keyword evidence="4 5" id="KW-0472">Membrane</keyword>
<evidence type="ECO:0000256" key="4">
    <source>
        <dbReference type="ARBA" id="ARBA00023136"/>
    </source>
</evidence>
<keyword evidence="7" id="KW-1185">Reference proteome</keyword>
<keyword evidence="3 5" id="KW-1133">Transmembrane helix</keyword>
<dbReference type="SUPFAM" id="SSF47240">
    <property type="entry name" value="Ferritin-like"/>
    <property type="match status" value="1"/>
</dbReference>
<gene>
    <name evidence="6" type="ORF">SAMN05660282_00528</name>
</gene>
<feature type="transmembrane region" description="Helical" evidence="5">
    <location>
        <begin position="321"/>
        <end position="345"/>
    </location>
</feature>
<evidence type="ECO:0000256" key="1">
    <source>
        <dbReference type="ARBA" id="ARBA00004127"/>
    </source>
</evidence>
<evidence type="ECO:0000313" key="6">
    <source>
        <dbReference type="EMBL" id="SFG29561.1"/>
    </source>
</evidence>
<dbReference type="Proteomes" id="UP000199065">
    <property type="component" value="Unassembled WGS sequence"/>
</dbReference>